<dbReference type="GO" id="GO:0020037">
    <property type="term" value="F:heme binding"/>
    <property type="evidence" value="ECO:0007669"/>
    <property type="project" value="InterPro"/>
</dbReference>
<protein>
    <submittedName>
        <fullName evidence="7">Related to Psi-producing oxygenase A</fullName>
    </submittedName>
</protein>
<dbReference type="Proteomes" id="UP000219338">
    <property type="component" value="Unassembled WGS sequence"/>
</dbReference>
<dbReference type="PROSITE" id="PS50292">
    <property type="entry name" value="PEROXIDASE_3"/>
    <property type="match status" value="1"/>
</dbReference>
<keyword evidence="5 6" id="KW-0408">Iron</keyword>
<dbReference type="AlphaFoldDB" id="A0A284RJB6"/>
<dbReference type="Pfam" id="PF03098">
    <property type="entry name" value="An_peroxidase"/>
    <property type="match status" value="1"/>
</dbReference>
<sequence length="1099" mass="121940">MSLRPDLTKTFVVSAAELQYFKDRPAPTAPDGLYDSQIAAQNEQNGQDDQHSVLYNVINGAQQAAKRGPIVPDTLKAAQGIVDIVNNPDAIDDRKGIFTTALAAITRLPPGDVQDELNNEAIALLYDTLPHPPSTFIGPQYQWRSPDGFGNSVENPQLGRAGTPYARSVQGKHPLPSTSLPDPGLVFDTLLCARDWQQHPGKNSSLTFAFASIVTHSLFRTDPLDWTRNNTSSYLDLSPLYGYSQATQDQVRDKEKGRGLLYPDTFSEERLIFVPPAASALLVIFSRNHNYIANILLKINEWGRWTDPPPADPQQCALQDEEIFQTARHVNCGHFISLIFGDYVAGFLGLPREGNSWSMNPFDPITTKKGEKVSRGQGNQVSVEFNLLYRWHATTAKEDIKWTEDEFASLFGAVGKSADQVTLDDFKVAAITAFRKVDPEPRNRVFGGMVRQADGTFKDDDLARILQDATDKAAGAYRARGTPAALRTIEIMGMEQGRRWGCCTMNEFREFLGLAPFKSFSEWSTNPEIARTAELLYGHIDNLELYPGLQAEDCMPLGPGSGICCGYTMTRAILADAIALVRGDRFYTTDFTPTNLTSWGIQDCARNPDNGAFGAELPKLLFRHLPRHYPGNSVYGLFPFFTPAAVKENLTNLKLDLSNYNFERPQIKPIPIVINTISAIRYVFSDYNIYKQTYTSDMNLLTQGYGFMLSFDEKEKHSVDRAMTLNALFPDQATKAKYVAWYGAKTVELLKKKSFKYPGLPGNYVDIVRDVINLVSAHWVAENLIGFPLKTEDNPSGILTEQEFYQMLALLFTCVFINIDSEHWWALRSGALKVSDVVEGLIEQGLTNAAPQLSTNVVVGVFTKLKETIWPSSRQDCPSFLTNLTASGRPMRDLAANVIGLAVGSSVNYAQAVSHIVDFYLDDSRAAERAALIAVCKRNDAKSSELLKGYVREAMRLNPQFGGLFRYAVKEDVIPQGHGLPPVNVHPGDIIFGSYKNAFRNSDDFPDPLKVDPTRPLDNYELQGCGFHGCPGVAFVQEAVPAMLRVIFTLPGIRRAPGQAGKLAGFTLNQFETDNKMYITSTGQWGPWPGSLQIMYDDA</sequence>
<dbReference type="PANTHER" id="PTHR11903">
    <property type="entry name" value="PROSTAGLANDIN G/H SYNTHASE"/>
    <property type="match status" value="1"/>
</dbReference>
<dbReference type="InterPro" id="IPR050783">
    <property type="entry name" value="Oxylipin_biosynth_metab"/>
</dbReference>
<accession>A0A284RJB6</accession>
<dbReference type="GO" id="GO:0006631">
    <property type="term" value="P:fatty acid metabolic process"/>
    <property type="evidence" value="ECO:0007669"/>
    <property type="project" value="UniProtKB-ARBA"/>
</dbReference>
<dbReference type="CDD" id="cd09817">
    <property type="entry name" value="linoleate_diol_synthase_like"/>
    <property type="match status" value="1"/>
</dbReference>
<dbReference type="PRINTS" id="PR00457">
    <property type="entry name" value="ANPEROXIDASE"/>
</dbReference>
<dbReference type="InterPro" id="IPR037120">
    <property type="entry name" value="Haem_peroxidase_sf_animal"/>
</dbReference>
<dbReference type="GO" id="GO:0004497">
    <property type="term" value="F:monooxygenase activity"/>
    <property type="evidence" value="ECO:0007669"/>
    <property type="project" value="InterPro"/>
</dbReference>
<dbReference type="PANTHER" id="PTHR11903:SF37">
    <property type="entry name" value="PSI-PRODUCING OXYGENASE A"/>
    <property type="match status" value="1"/>
</dbReference>
<dbReference type="InterPro" id="IPR010255">
    <property type="entry name" value="Haem_peroxidase_sf"/>
</dbReference>
<dbReference type="SUPFAM" id="SSF48113">
    <property type="entry name" value="Heme-dependent peroxidases"/>
    <property type="match status" value="1"/>
</dbReference>
<gene>
    <name evidence="7" type="ORF">ARMOST_12167</name>
</gene>
<keyword evidence="8" id="KW-1185">Reference proteome</keyword>
<dbReference type="GO" id="GO:0016705">
    <property type="term" value="F:oxidoreductase activity, acting on paired donors, with incorporation or reduction of molecular oxygen"/>
    <property type="evidence" value="ECO:0007669"/>
    <property type="project" value="InterPro"/>
</dbReference>
<keyword evidence="2 6" id="KW-0479">Metal-binding</keyword>
<dbReference type="GO" id="GO:0051213">
    <property type="term" value="F:dioxygenase activity"/>
    <property type="evidence" value="ECO:0007669"/>
    <property type="project" value="UniProtKB-KW"/>
</dbReference>
<dbReference type="Gene3D" id="1.10.630.10">
    <property type="entry name" value="Cytochrome P450"/>
    <property type="match status" value="1"/>
</dbReference>
<feature type="binding site" description="axial binding residue" evidence="6">
    <location>
        <position position="392"/>
    </location>
    <ligand>
        <name>heme b</name>
        <dbReference type="ChEBI" id="CHEBI:60344"/>
    </ligand>
    <ligandPart>
        <name>Fe</name>
        <dbReference type="ChEBI" id="CHEBI:18248"/>
    </ligandPart>
</feature>
<dbReference type="EMBL" id="FUEG01000009">
    <property type="protein sequence ID" value="SJL08797.1"/>
    <property type="molecule type" value="Genomic_DNA"/>
</dbReference>
<name>A0A284RJB6_ARMOS</name>
<dbReference type="Gene3D" id="1.10.640.10">
    <property type="entry name" value="Haem peroxidase domain superfamily, animal type"/>
    <property type="match status" value="1"/>
</dbReference>
<organism evidence="7 8">
    <name type="scientific">Armillaria ostoyae</name>
    <name type="common">Armillaria root rot fungus</name>
    <dbReference type="NCBI Taxonomy" id="47428"/>
    <lineage>
        <taxon>Eukaryota</taxon>
        <taxon>Fungi</taxon>
        <taxon>Dikarya</taxon>
        <taxon>Basidiomycota</taxon>
        <taxon>Agaricomycotina</taxon>
        <taxon>Agaricomycetes</taxon>
        <taxon>Agaricomycetidae</taxon>
        <taxon>Agaricales</taxon>
        <taxon>Marasmiineae</taxon>
        <taxon>Physalacriaceae</taxon>
        <taxon>Armillaria</taxon>
    </lineage>
</organism>
<dbReference type="InterPro" id="IPR036396">
    <property type="entry name" value="Cyt_P450_sf"/>
</dbReference>
<keyword evidence="1 6" id="KW-0349">Heme</keyword>
<dbReference type="InterPro" id="IPR019791">
    <property type="entry name" value="Haem_peroxidase_animal"/>
</dbReference>
<dbReference type="STRING" id="47428.A0A284RJB6"/>
<dbReference type="GO" id="GO:0006979">
    <property type="term" value="P:response to oxidative stress"/>
    <property type="evidence" value="ECO:0007669"/>
    <property type="project" value="InterPro"/>
</dbReference>
<evidence type="ECO:0000256" key="1">
    <source>
        <dbReference type="ARBA" id="ARBA00022617"/>
    </source>
</evidence>
<dbReference type="GO" id="GO:0005506">
    <property type="term" value="F:iron ion binding"/>
    <property type="evidence" value="ECO:0007669"/>
    <property type="project" value="InterPro"/>
</dbReference>
<reference evidence="8" key="1">
    <citation type="journal article" date="2017" name="Nat. Ecol. Evol.">
        <title>Genome expansion and lineage-specific genetic innovations in the forest pathogenic fungi Armillaria.</title>
        <authorList>
            <person name="Sipos G."/>
            <person name="Prasanna A.N."/>
            <person name="Walter M.C."/>
            <person name="O'Connor E."/>
            <person name="Balint B."/>
            <person name="Krizsan K."/>
            <person name="Kiss B."/>
            <person name="Hess J."/>
            <person name="Varga T."/>
            <person name="Slot J."/>
            <person name="Riley R."/>
            <person name="Boka B."/>
            <person name="Rigling D."/>
            <person name="Barry K."/>
            <person name="Lee J."/>
            <person name="Mihaltcheva S."/>
            <person name="LaButti K."/>
            <person name="Lipzen A."/>
            <person name="Waldron R."/>
            <person name="Moloney N.M."/>
            <person name="Sperisen C."/>
            <person name="Kredics L."/>
            <person name="Vagvoelgyi C."/>
            <person name="Patrignani A."/>
            <person name="Fitzpatrick D."/>
            <person name="Nagy I."/>
            <person name="Doyle S."/>
            <person name="Anderson J.B."/>
            <person name="Grigoriev I.V."/>
            <person name="Gueldener U."/>
            <person name="Muensterkoetter M."/>
            <person name="Nagy L.G."/>
        </authorList>
    </citation>
    <scope>NUCLEOTIDE SEQUENCE [LARGE SCALE GENOMIC DNA]</scope>
    <source>
        <strain evidence="8">C18/9</strain>
    </source>
</reference>
<evidence type="ECO:0000256" key="2">
    <source>
        <dbReference type="ARBA" id="ARBA00022723"/>
    </source>
</evidence>
<dbReference type="CDD" id="cd20612">
    <property type="entry name" value="CYP_LDS-like_C"/>
    <property type="match status" value="1"/>
</dbReference>
<dbReference type="OMA" id="INEWGRW"/>
<evidence type="ECO:0000256" key="6">
    <source>
        <dbReference type="PIRSR" id="PIRSR619791-2"/>
    </source>
</evidence>
<dbReference type="SUPFAM" id="SSF48264">
    <property type="entry name" value="Cytochrome P450"/>
    <property type="match status" value="1"/>
</dbReference>
<evidence type="ECO:0000256" key="3">
    <source>
        <dbReference type="ARBA" id="ARBA00022964"/>
    </source>
</evidence>
<dbReference type="GO" id="GO:0004601">
    <property type="term" value="F:peroxidase activity"/>
    <property type="evidence" value="ECO:0007669"/>
    <property type="project" value="InterPro"/>
</dbReference>
<dbReference type="InterPro" id="IPR034812">
    <property type="entry name" value="Ppo-like_N"/>
</dbReference>
<evidence type="ECO:0000313" key="7">
    <source>
        <dbReference type="EMBL" id="SJL08797.1"/>
    </source>
</evidence>
<evidence type="ECO:0000256" key="5">
    <source>
        <dbReference type="ARBA" id="ARBA00023004"/>
    </source>
</evidence>
<keyword evidence="4" id="KW-0560">Oxidoreductase</keyword>
<keyword evidence="3" id="KW-0223">Dioxygenase</keyword>
<evidence type="ECO:0000313" key="8">
    <source>
        <dbReference type="Proteomes" id="UP000219338"/>
    </source>
</evidence>
<evidence type="ECO:0000256" key="4">
    <source>
        <dbReference type="ARBA" id="ARBA00023002"/>
    </source>
</evidence>
<dbReference type="OrthoDB" id="823504at2759"/>
<proteinExistence type="predicted"/>